<organism evidence="1 2">
    <name type="scientific">Centaurea solstitialis</name>
    <name type="common">yellow star-thistle</name>
    <dbReference type="NCBI Taxonomy" id="347529"/>
    <lineage>
        <taxon>Eukaryota</taxon>
        <taxon>Viridiplantae</taxon>
        <taxon>Streptophyta</taxon>
        <taxon>Embryophyta</taxon>
        <taxon>Tracheophyta</taxon>
        <taxon>Spermatophyta</taxon>
        <taxon>Magnoliopsida</taxon>
        <taxon>eudicotyledons</taxon>
        <taxon>Gunneridae</taxon>
        <taxon>Pentapetalae</taxon>
        <taxon>asterids</taxon>
        <taxon>campanulids</taxon>
        <taxon>Asterales</taxon>
        <taxon>Asteraceae</taxon>
        <taxon>Carduoideae</taxon>
        <taxon>Cardueae</taxon>
        <taxon>Centaureinae</taxon>
        <taxon>Centaurea</taxon>
    </lineage>
</organism>
<accession>A0AA38WEP7</accession>
<evidence type="ECO:0000313" key="1">
    <source>
        <dbReference type="EMBL" id="KAJ9547354.1"/>
    </source>
</evidence>
<dbReference type="PANTHER" id="PTHR34835">
    <property type="entry name" value="OS07G0283600 PROTEIN-RELATED"/>
    <property type="match status" value="1"/>
</dbReference>
<name>A0AA38WEP7_9ASTR</name>
<gene>
    <name evidence="1" type="ORF">OSB04_019897</name>
</gene>
<evidence type="ECO:0000313" key="2">
    <source>
        <dbReference type="Proteomes" id="UP001172457"/>
    </source>
</evidence>
<dbReference type="PANTHER" id="PTHR34835:SF90">
    <property type="entry name" value="AMINOTRANSFERASE-LIKE PLANT MOBILE DOMAIN-CONTAINING PROTEIN"/>
    <property type="match status" value="1"/>
</dbReference>
<proteinExistence type="predicted"/>
<comment type="caution">
    <text evidence="1">The sequence shown here is derived from an EMBL/GenBank/DDBJ whole genome shotgun (WGS) entry which is preliminary data.</text>
</comment>
<sequence length="218" mass="24318">MGRKRKTIRQSVCPTTTIKKRSNTLRTRTSPRTLYETIIGLTPGQRKAVEDMGLGSLLSMTVDGVPVKMGFFVVDSFNTTKMQLETTSGNIPITVDSIHHLLKLLTGGLDLMNLKDLPSGVELVKEWKKQFGNRIIRPMDVMRLILKTDNSGVRFKMNFLVLFVNLMAECNSMGSCQLQFLSKIDGDNMLLYVTSTISKRVVVAESKSALSSWNIGLL</sequence>
<keyword evidence="2" id="KW-1185">Reference proteome</keyword>
<protein>
    <submittedName>
        <fullName evidence="1">Uncharacterized protein</fullName>
    </submittedName>
</protein>
<feature type="non-terminal residue" evidence="1">
    <location>
        <position position="1"/>
    </location>
</feature>
<dbReference type="AlphaFoldDB" id="A0AA38WEP7"/>
<dbReference type="EMBL" id="JARYMX010000005">
    <property type="protein sequence ID" value="KAJ9547354.1"/>
    <property type="molecule type" value="Genomic_DNA"/>
</dbReference>
<reference evidence="1" key="1">
    <citation type="submission" date="2023-03" db="EMBL/GenBank/DDBJ databases">
        <title>Chromosome-scale reference genome and RAD-based genetic map of yellow starthistle (Centaurea solstitialis) reveal putative structural variation and QTLs associated with invader traits.</title>
        <authorList>
            <person name="Reatini B."/>
            <person name="Cang F.A."/>
            <person name="Jiang Q."/>
            <person name="Mckibben M.T.W."/>
            <person name="Barker M.S."/>
            <person name="Rieseberg L.H."/>
            <person name="Dlugosch K.M."/>
        </authorList>
    </citation>
    <scope>NUCLEOTIDE SEQUENCE</scope>
    <source>
        <strain evidence="1">CAN-66</strain>
        <tissue evidence="1">Leaf</tissue>
    </source>
</reference>
<dbReference type="Proteomes" id="UP001172457">
    <property type="component" value="Chromosome 5"/>
</dbReference>